<evidence type="ECO:0000256" key="6">
    <source>
        <dbReference type="ARBA" id="ARBA00022723"/>
    </source>
</evidence>
<organism evidence="21 22">
    <name type="scientific">Dyella japonica DSM 16301</name>
    <dbReference type="NCBI Taxonomy" id="1440762"/>
    <lineage>
        <taxon>Bacteria</taxon>
        <taxon>Pseudomonadati</taxon>
        <taxon>Pseudomonadota</taxon>
        <taxon>Gammaproteobacteria</taxon>
        <taxon>Lysobacterales</taxon>
        <taxon>Rhodanobacteraceae</taxon>
        <taxon>Dyella</taxon>
    </lineage>
</organism>
<dbReference type="GO" id="GO:0005886">
    <property type="term" value="C:plasma membrane"/>
    <property type="evidence" value="ECO:0007669"/>
    <property type="project" value="UniProtKB-SubCell"/>
</dbReference>
<dbReference type="Gene3D" id="1.10.287.90">
    <property type="match status" value="1"/>
</dbReference>
<comment type="similarity">
    <text evidence="2 14">Belongs to the cytochrome c oxidase subunit 2 family.</text>
</comment>
<evidence type="ECO:0000256" key="11">
    <source>
        <dbReference type="ARBA" id="ARBA00023136"/>
    </source>
</evidence>
<dbReference type="SUPFAM" id="SSF49503">
    <property type="entry name" value="Cupredoxins"/>
    <property type="match status" value="1"/>
</dbReference>
<keyword evidence="18" id="KW-0732">Signal</keyword>
<gene>
    <name evidence="21" type="ORF">Y882_09330</name>
</gene>
<feature type="region of interest" description="Disordered" evidence="16">
    <location>
        <begin position="282"/>
        <end position="324"/>
    </location>
</feature>
<feature type="domain" description="Cytochrome oxidase subunit II copper A binding" evidence="19">
    <location>
        <begin position="129"/>
        <end position="282"/>
    </location>
</feature>
<dbReference type="RefSeq" id="WP_046971582.1">
    <property type="nucleotide sequence ID" value="NZ_JPLA01000023.1"/>
</dbReference>
<keyword evidence="7" id="KW-1278">Translocase</keyword>
<feature type="domain" description="Cytochrome oxidase subunit II transmembrane region profile" evidence="20">
    <location>
        <begin position="33"/>
        <end position="128"/>
    </location>
</feature>
<dbReference type="NCBIfam" id="TIGR02866">
    <property type="entry name" value="CoxB"/>
    <property type="match status" value="1"/>
</dbReference>
<evidence type="ECO:0000256" key="18">
    <source>
        <dbReference type="SAM" id="SignalP"/>
    </source>
</evidence>
<evidence type="ECO:0000256" key="3">
    <source>
        <dbReference type="ARBA" id="ARBA00022448"/>
    </source>
</evidence>
<proteinExistence type="inferred from homology"/>
<comment type="function">
    <text evidence="12 15">Subunits I and II form the functional core of the enzyme complex. Electrons originating in cytochrome c are transferred via heme a and Cu(A) to the binuclear center formed by heme a3 and Cu(B).</text>
</comment>
<keyword evidence="11 17" id="KW-0472">Membrane</keyword>
<dbReference type="SUPFAM" id="SSF81464">
    <property type="entry name" value="Cytochrome c oxidase subunit II-like, transmembrane region"/>
    <property type="match status" value="1"/>
</dbReference>
<dbReference type="PATRIC" id="fig|1440762.4.peg.1364"/>
<evidence type="ECO:0000256" key="10">
    <source>
        <dbReference type="ARBA" id="ARBA00023008"/>
    </source>
</evidence>
<evidence type="ECO:0000256" key="13">
    <source>
        <dbReference type="ARBA" id="ARBA00047816"/>
    </source>
</evidence>
<dbReference type="PANTHER" id="PTHR22888:SF9">
    <property type="entry name" value="CYTOCHROME C OXIDASE SUBUNIT 2"/>
    <property type="match status" value="1"/>
</dbReference>
<dbReference type="PANTHER" id="PTHR22888">
    <property type="entry name" value="CYTOCHROME C OXIDASE, SUBUNIT II"/>
    <property type="match status" value="1"/>
</dbReference>
<comment type="catalytic activity">
    <reaction evidence="13 15">
        <text>4 Fe(II)-[cytochrome c] + O2 + 8 H(+)(in) = 4 Fe(III)-[cytochrome c] + 2 H2O + 4 H(+)(out)</text>
        <dbReference type="Rhea" id="RHEA:11436"/>
        <dbReference type="Rhea" id="RHEA-COMP:10350"/>
        <dbReference type="Rhea" id="RHEA-COMP:14399"/>
        <dbReference type="ChEBI" id="CHEBI:15377"/>
        <dbReference type="ChEBI" id="CHEBI:15378"/>
        <dbReference type="ChEBI" id="CHEBI:15379"/>
        <dbReference type="ChEBI" id="CHEBI:29033"/>
        <dbReference type="ChEBI" id="CHEBI:29034"/>
        <dbReference type="EC" id="7.1.1.9"/>
    </reaction>
</comment>
<dbReference type="GO" id="GO:0004129">
    <property type="term" value="F:cytochrome-c oxidase activity"/>
    <property type="evidence" value="ECO:0007669"/>
    <property type="project" value="UniProtKB-EC"/>
</dbReference>
<evidence type="ECO:0000256" key="1">
    <source>
        <dbReference type="ARBA" id="ARBA00004141"/>
    </source>
</evidence>
<dbReference type="PROSITE" id="PS00078">
    <property type="entry name" value="COX2"/>
    <property type="match status" value="1"/>
</dbReference>
<dbReference type="Pfam" id="PF00116">
    <property type="entry name" value="COX2"/>
    <property type="match status" value="1"/>
</dbReference>
<evidence type="ECO:0000259" key="19">
    <source>
        <dbReference type="PROSITE" id="PS50857"/>
    </source>
</evidence>
<keyword evidence="6 15" id="KW-0479">Metal-binding</keyword>
<feature type="transmembrane region" description="Helical" evidence="17">
    <location>
        <begin position="100"/>
        <end position="118"/>
    </location>
</feature>
<dbReference type="OrthoDB" id="9781261at2"/>
<feature type="transmembrane region" description="Helical" evidence="17">
    <location>
        <begin position="58"/>
        <end position="79"/>
    </location>
</feature>
<keyword evidence="8 14" id="KW-0249">Electron transport</keyword>
<keyword evidence="9 17" id="KW-1133">Transmembrane helix</keyword>
<dbReference type="Proteomes" id="UP000035481">
    <property type="component" value="Unassembled WGS sequence"/>
</dbReference>
<evidence type="ECO:0000256" key="2">
    <source>
        <dbReference type="ARBA" id="ARBA00007866"/>
    </source>
</evidence>
<evidence type="ECO:0000256" key="14">
    <source>
        <dbReference type="RuleBase" id="RU000456"/>
    </source>
</evidence>
<dbReference type="EC" id="7.1.1.9" evidence="15"/>
<dbReference type="PROSITE" id="PS50999">
    <property type="entry name" value="COX2_TM"/>
    <property type="match status" value="1"/>
</dbReference>
<evidence type="ECO:0000313" key="21">
    <source>
        <dbReference type="EMBL" id="KLD64071.1"/>
    </source>
</evidence>
<feature type="compositionally biased region" description="Low complexity" evidence="16">
    <location>
        <begin position="283"/>
        <end position="318"/>
    </location>
</feature>
<feature type="signal peptide" evidence="18">
    <location>
        <begin position="1"/>
        <end position="32"/>
    </location>
</feature>
<keyword evidence="3 14" id="KW-0813">Transport</keyword>
<dbReference type="PROSITE" id="PS50857">
    <property type="entry name" value="COX2_CUA"/>
    <property type="match status" value="1"/>
</dbReference>
<dbReference type="PRINTS" id="PR01166">
    <property type="entry name" value="CYCOXIDASEII"/>
</dbReference>
<keyword evidence="4 14" id="KW-0679">Respiratory chain</keyword>
<accession>A0A0G9H3I9</accession>
<dbReference type="AlphaFoldDB" id="A0A0G9H3I9"/>
<keyword evidence="10 15" id="KW-0186">Copper</keyword>
<name>A0A0G9H3I9_9GAMM</name>
<sequence>MTSGGIKPGSIKRAVAASALFALTMFGGVASANPQPGQLNMTRGASTWSPEAYFLNNVALGVCVVIGILVFGAMFIAMFRFRKSRGAVAEKWSHNTTLEIVWTTIPVIILIVLAYLATGGLRTFADTTGSEMTVKVTGYQWKWRYDYVEYKGKAIDKVGFMSKLDRESDETRQLHSGLDPNAVKVDGYNTYLINVDKPLVVPVGTKIRFVITAGDVIHSWWVPALGWKMDAIPGIVNAAWTNIVEPGVYRGQCAELCGQDHGFMPIVVQALPKAEFDKWLADQQAEANKPQQPAQPAAPAAASTAAAPATAQATDAPASQGHQG</sequence>
<dbReference type="Gene3D" id="2.60.40.420">
    <property type="entry name" value="Cupredoxins - blue copper proteins"/>
    <property type="match status" value="1"/>
</dbReference>
<dbReference type="InterPro" id="IPR036257">
    <property type="entry name" value="Cyt_c_oxidase_su2_TM_sf"/>
</dbReference>
<evidence type="ECO:0000256" key="12">
    <source>
        <dbReference type="ARBA" id="ARBA00024688"/>
    </source>
</evidence>
<comment type="subcellular location">
    <subcellularLocation>
        <location evidence="14">Cell membrane</location>
        <topology evidence="14">Multi-pass membrane protein</topology>
    </subcellularLocation>
    <subcellularLocation>
        <location evidence="1">Membrane</location>
        <topology evidence="1">Multi-pass membrane protein</topology>
    </subcellularLocation>
</comment>
<evidence type="ECO:0000256" key="17">
    <source>
        <dbReference type="SAM" id="Phobius"/>
    </source>
</evidence>
<evidence type="ECO:0000256" key="9">
    <source>
        <dbReference type="ARBA" id="ARBA00022989"/>
    </source>
</evidence>
<dbReference type="InterPro" id="IPR002429">
    <property type="entry name" value="CcO_II-like_C"/>
</dbReference>
<dbReference type="InterPro" id="IPR011759">
    <property type="entry name" value="Cyt_c_oxidase_su2_TM_dom"/>
</dbReference>
<evidence type="ECO:0000256" key="7">
    <source>
        <dbReference type="ARBA" id="ARBA00022967"/>
    </source>
</evidence>
<keyword evidence="5 14" id="KW-0812">Transmembrane</keyword>
<evidence type="ECO:0000256" key="15">
    <source>
        <dbReference type="RuleBase" id="RU004024"/>
    </source>
</evidence>
<evidence type="ECO:0000313" key="22">
    <source>
        <dbReference type="Proteomes" id="UP000035481"/>
    </source>
</evidence>
<feature type="chain" id="PRO_5002577725" description="Cytochrome c oxidase subunit 2" evidence="18">
    <location>
        <begin position="33"/>
        <end position="324"/>
    </location>
</feature>
<reference evidence="21 22" key="1">
    <citation type="journal article" date="2015" name="Antonie Van Leeuwenhoek">
        <title>A phylogenomic and molecular marker based taxonomic framework for the order Xanthomonadales: proposal to transfer the families Algiphilaceae and Solimonadaceae to the order Nevskiales ord. nov. and to create a new family within the order Xanthomonadales, the family Rhodanobacteraceae fam. nov., containing the genus Rhodanobacter and its closest relatives.</title>
        <authorList>
            <person name="Naushad S."/>
            <person name="Adeolu M."/>
            <person name="Wong S."/>
            <person name="Sohail M."/>
            <person name="Schellhorn H.E."/>
            <person name="Gupta R.S."/>
        </authorList>
    </citation>
    <scope>NUCLEOTIDE SEQUENCE [LARGE SCALE GENOMIC DNA]</scope>
    <source>
        <strain evidence="21 22">DSM 16301</strain>
    </source>
</reference>
<dbReference type="GO" id="GO:0042773">
    <property type="term" value="P:ATP synthesis coupled electron transport"/>
    <property type="evidence" value="ECO:0007669"/>
    <property type="project" value="TreeGrafter"/>
</dbReference>
<comment type="cofactor">
    <cofactor evidence="15">
        <name>Cu cation</name>
        <dbReference type="ChEBI" id="CHEBI:23378"/>
    </cofactor>
    <text evidence="15">Binds a copper A center.</text>
</comment>
<evidence type="ECO:0000256" key="16">
    <source>
        <dbReference type="SAM" id="MobiDB-lite"/>
    </source>
</evidence>
<evidence type="ECO:0000256" key="5">
    <source>
        <dbReference type="ARBA" id="ARBA00022692"/>
    </source>
</evidence>
<dbReference type="InterPro" id="IPR045187">
    <property type="entry name" value="CcO_II"/>
</dbReference>
<dbReference type="GO" id="GO:0005507">
    <property type="term" value="F:copper ion binding"/>
    <property type="evidence" value="ECO:0007669"/>
    <property type="project" value="InterPro"/>
</dbReference>
<dbReference type="InterPro" id="IPR014222">
    <property type="entry name" value="Cyt_c_oxidase_su2"/>
</dbReference>
<protein>
    <recommendedName>
        <fullName evidence="15">Cytochrome c oxidase subunit 2</fullName>
        <ecNumber evidence="15">7.1.1.9</ecNumber>
    </recommendedName>
</protein>
<dbReference type="InterPro" id="IPR001505">
    <property type="entry name" value="Copper_CuA"/>
</dbReference>
<evidence type="ECO:0000256" key="8">
    <source>
        <dbReference type="ARBA" id="ARBA00022982"/>
    </source>
</evidence>
<dbReference type="STRING" id="1440762.Y882_09330"/>
<dbReference type="GO" id="GO:0016491">
    <property type="term" value="F:oxidoreductase activity"/>
    <property type="evidence" value="ECO:0007669"/>
    <property type="project" value="InterPro"/>
</dbReference>
<dbReference type="InterPro" id="IPR008972">
    <property type="entry name" value="Cupredoxin"/>
</dbReference>
<comment type="caution">
    <text evidence="21">The sequence shown here is derived from an EMBL/GenBank/DDBJ whole genome shotgun (WGS) entry which is preliminary data.</text>
</comment>
<dbReference type="EMBL" id="JPLA01000023">
    <property type="protein sequence ID" value="KLD64071.1"/>
    <property type="molecule type" value="Genomic_DNA"/>
</dbReference>
<evidence type="ECO:0000259" key="20">
    <source>
        <dbReference type="PROSITE" id="PS50999"/>
    </source>
</evidence>
<evidence type="ECO:0000256" key="4">
    <source>
        <dbReference type="ARBA" id="ARBA00022660"/>
    </source>
</evidence>
<dbReference type="Pfam" id="PF02790">
    <property type="entry name" value="COX2_TM"/>
    <property type="match status" value="1"/>
</dbReference>